<feature type="compositionally biased region" description="Low complexity" evidence="1">
    <location>
        <begin position="293"/>
        <end position="303"/>
    </location>
</feature>
<feature type="region of interest" description="Disordered" evidence="1">
    <location>
        <begin position="266"/>
        <end position="303"/>
    </location>
</feature>
<name>A0A9D4YXP7_CHLVU</name>
<dbReference type="InterPro" id="IPR006016">
    <property type="entry name" value="UspA"/>
</dbReference>
<dbReference type="AlphaFoldDB" id="A0A9D4YXP7"/>
<reference evidence="3" key="1">
    <citation type="journal article" date="2019" name="Plant J.">
        <title>Chlorella vulgaris genome assembly and annotation reveals the molecular basis for metabolic acclimation to high light conditions.</title>
        <authorList>
            <person name="Cecchin M."/>
            <person name="Marcolungo L."/>
            <person name="Rossato M."/>
            <person name="Girolomoni L."/>
            <person name="Cosentino E."/>
            <person name="Cuine S."/>
            <person name="Li-Beisson Y."/>
            <person name="Delledonne M."/>
            <person name="Ballottari M."/>
        </authorList>
    </citation>
    <scope>NUCLEOTIDE SEQUENCE</scope>
    <source>
        <strain evidence="3">211/11P</strain>
    </source>
</reference>
<reference evidence="3" key="2">
    <citation type="submission" date="2020-11" db="EMBL/GenBank/DDBJ databases">
        <authorList>
            <person name="Cecchin M."/>
            <person name="Marcolungo L."/>
            <person name="Rossato M."/>
            <person name="Girolomoni L."/>
            <person name="Cosentino E."/>
            <person name="Cuine S."/>
            <person name="Li-Beisson Y."/>
            <person name="Delledonne M."/>
            <person name="Ballottari M."/>
        </authorList>
    </citation>
    <scope>NUCLEOTIDE SEQUENCE</scope>
    <source>
        <strain evidence="3">211/11P</strain>
        <tissue evidence="3">Whole cell</tissue>
    </source>
</reference>
<gene>
    <name evidence="3" type="ORF">D9Q98_004705</name>
</gene>
<organism evidence="3 4">
    <name type="scientific">Chlorella vulgaris</name>
    <name type="common">Green alga</name>
    <dbReference type="NCBI Taxonomy" id="3077"/>
    <lineage>
        <taxon>Eukaryota</taxon>
        <taxon>Viridiplantae</taxon>
        <taxon>Chlorophyta</taxon>
        <taxon>core chlorophytes</taxon>
        <taxon>Trebouxiophyceae</taxon>
        <taxon>Chlorellales</taxon>
        <taxon>Chlorellaceae</taxon>
        <taxon>Chlorella clade</taxon>
        <taxon>Chlorella</taxon>
    </lineage>
</organism>
<dbReference type="SUPFAM" id="SSF52402">
    <property type="entry name" value="Adenine nucleotide alpha hydrolases-like"/>
    <property type="match status" value="2"/>
</dbReference>
<comment type="caution">
    <text evidence="3">The sequence shown here is derived from an EMBL/GenBank/DDBJ whole genome shotgun (WGS) entry which is preliminary data.</text>
</comment>
<evidence type="ECO:0000313" key="3">
    <source>
        <dbReference type="EMBL" id="KAI3431658.1"/>
    </source>
</evidence>
<dbReference type="PRINTS" id="PR01438">
    <property type="entry name" value="UNVRSLSTRESS"/>
</dbReference>
<dbReference type="InterPro" id="IPR006015">
    <property type="entry name" value="Universal_stress_UspA"/>
</dbReference>
<evidence type="ECO:0000256" key="1">
    <source>
        <dbReference type="SAM" id="MobiDB-lite"/>
    </source>
</evidence>
<feature type="compositionally biased region" description="Low complexity" evidence="1">
    <location>
        <begin position="268"/>
        <end position="279"/>
    </location>
</feature>
<feature type="domain" description="UspA" evidence="2">
    <location>
        <begin position="78"/>
        <end position="239"/>
    </location>
</feature>
<keyword evidence="4" id="KW-1185">Reference proteome</keyword>
<evidence type="ECO:0000259" key="2">
    <source>
        <dbReference type="Pfam" id="PF00582"/>
    </source>
</evidence>
<dbReference type="PANTHER" id="PTHR31964">
    <property type="entry name" value="ADENINE NUCLEOTIDE ALPHA HYDROLASES-LIKE SUPERFAMILY PROTEIN"/>
    <property type="match status" value="1"/>
</dbReference>
<protein>
    <recommendedName>
        <fullName evidence="2">UspA domain-containing protein</fullName>
    </recommendedName>
</protein>
<sequence length="462" mass="49240">MCVIAVNITSTQCKQRSGLLAQPLIRSVAPVTFGRPAHNGSRLGASLNRRRRTPFGFTAVFAKAQQESAAQAAESKGRNILVAADSSEDSRWALKWVAQELYRPGDLVHVAHCIPSQPLVGGLYSAPDGGLAMVDVDHLLVSEEQYMLAEQQQLGRACAEAFENQQVAYVVQVLREAPPGSSSRDKGRVAEALCRKAADLKAAALVVASQRKGALSEWVLGSVAADCVSHSTRPVLVLHAPLAPLPERPGLLTRLTSVLRGGSKGQHAAEVAAEPTGAASTGEQQQGQERLAQKQQVQQGQQQQRAGSRTILLAVDDSDASEAACVWALRNLHRPGTAFHLLRIIPTLPAGAAFNNPVMDGVVVFNEPPAELFKGAAQHYMQHRFEPKLQEAGVPYHVDIVLEPVDNSVAGVGEAICSQAADLQAAAVVMGSHMRGGVLQFILGSVSQYVAHRCTRPVAVLH</sequence>
<dbReference type="OrthoDB" id="512652at2759"/>
<dbReference type="PANTHER" id="PTHR31964:SF113">
    <property type="entry name" value="USPA DOMAIN-CONTAINING PROTEIN"/>
    <property type="match status" value="1"/>
</dbReference>
<dbReference type="InterPro" id="IPR014729">
    <property type="entry name" value="Rossmann-like_a/b/a_fold"/>
</dbReference>
<dbReference type="Pfam" id="PF00582">
    <property type="entry name" value="Usp"/>
    <property type="match status" value="2"/>
</dbReference>
<proteinExistence type="predicted"/>
<dbReference type="EMBL" id="SIDB01000006">
    <property type="protein sequence ID" value="KAI3431658.1"/>
    <property type="molecule type" value="Genomic_DNA"/>
</dbReference>
<dbReference type="Proteomes" id="UP001055712">
    <property type="component" value="Unassembled WGS sequence"/>
</dbReference>
<dbReference type="Gene3D" id="3.40.50.620">
    <property type="entry name" value="HUPs"/>
    <property type="match status" value="2"/>
</dbReference>
<accession>A0A9D4YXP7</accession>
<dbReference type="CDD" id="cd23659">
    <property type="entry name" value="USP_At3g01520-like"/>
    <property type="match status" value="2"/>
</dbReference>
<evidence type="ECO:0000313" key="4">
    <source>
        <dbReference type="Proteomes" id="UP001055712"/>
    </source>
</evidence>
<feature type="domain" description="UspA" evidence="2">
    <location>
        <begin position="309"/>
        <end position="461"/>
    </location>
</feature>